<accession>A0A2U3QGL3</accession>
<reference evidence="2" key="1">
    <citation type="submission" date="2018-03" db="EMBL/GenBank/DDBJ databases">
        <authorList>
            <person name="Zecchin S."/>
        </authorList>
    </citation>
    <scope>NUCLEOTIDE SEQUENCE [LARGE SCALE GENOMIC DNA]</scope>
</reference>
<protein>
    <submittedName>
        <fullName evidence="1">Uncharacterized protein</fullName>
    </submittedName>
</protein>
<gene>
    <name evidence="1" type="ORF">NBG4_250012</name>
</gene>
<sequence length="57" mass="6530">MILRGVIVKHPQPRVGFIRSLSTNFLDTTNHPLYQVIIYKGKVNSTALEKTNDDLLY</sequence>
<keyword evidence="2" id="KW-1185">Reference proteome</keyword>
<name>A0A2U3QGL3_9BACT</name>
<proteinExistence type="predicted"/>
<dbReference type="Proteomes" id="UP000245125">
    <property type="component" value="Unassembled WGS sequence"/>
</dbReference>
<evidence type="ECO:0000313" key="2">
    <source>
        <dbReference type="Proteomes" id="UP000245125"/>
    </source>
</evidence>
<dbReference type="EMBL" id="OUUY01000070">
    <property type="protein sequence ID" value="SPQ00480.1"/>
    <property type="molecule type" value="Genomic_DNA"/>
</dbReference>
<evidence type="ECO:0000313" key="1">
    <source>
        <dbReference type="EMBL" id="SPQ00480.1"/>
    </source>
</evidence>
<organism evidence="1 2">
    <name type="scientific">Candidatus Sulfobium mesophilum</name>
    <dbReference type="NCBI Taxonomy" id="2016548"/>
    <lineage>
        <taxon>Bacteria</taxon>
        <taxon>Pseudomonadati</taxon>
        <taxon>Nitrospirota</taxon>
        <taxon>Nitrospiria</taxon>
        <taxon>Nitrospirales</taxon>
        <taxon>Nitrospiraceae</taxon>
        <taxon>Candidatus Sulfobium</taxon>
    </lineage>
</organism>
<dbReference type="AlphaFoldDB" id="A0A2U3QGL3"/>